<keyword evidence="2" id="KW-1185">Reference proteome</keyword>
<sequence length="77" mass="9172">MNTSIHIPAELSDRLNTYLKFHQMPKNKLIVKAIEEFLESRENEDTWHPDILNWKGVSEVELETDRDFSLPSREEIF</sequence>
<dbReference type="AlphaFoldDB" id="A0A964C1J7"/>
<accession>A0A964C1J7</accession>
<protein>
    <submittedName>
        <fullName evidence="1">Uncharacterized protein</fullName>
    </submittedName>
</protein>
<organism evidence="1 2">
    <name type="scientific">Waterburya agarophytonicola KI4</name>
    <dbReference type="NCBI Taxonomy" id="2874699"/>
    <lineage>
        <taxon>Bacteria</taxon>
        <taxon>Bacillati</taxon>
        <taxon>Cyanobacteriota</taxon>
        <taxon>Cyanophyceae</taxon>
        <taxon>Pleurocapsales</taxon>
        <taxon>Hyellaceae</taxon>
        <taxon>Waterburya</taxon>
        <taxon>Waterburya agarophytonicola</taxon>
    </lineage>
</organism>
<proteinExistence type="predicted"/>
<comment type="caution">
    <text evidence="1">The sequence shown here is derived from an EMBL/GenBank/DDBJ whole genome shotgun (WGS) entry which is preliminary data.</text>
</comment>
<dbReference type="EMBL" id="JADWDC010000117">
    <property type="protein sequence ID" value="MCC0179810.1"/>
    <property type="molecule type" value="Genomic_DNA"/>
</dbReference>
<evidence type="ECO:0000313" key="2">
    <source>
        <dbReference type="Proteomes" id="UP000729733"/>
    </source>
</evidence>
<dbReference type="Proteomes" id="UP000729733">
    <property type="component" value="Unassembled WGS sequence"/>
</dbReference>
<reference evidence="1" key="1">
    <citation type="journal article" date="2021" name="Antonie Van Leeuwenhoek">
        <title>Draft genome and description of Waterburya agarophytonicola gen. nov. sp. nov. (Pleurocapsales, Cyanobacteria): a seaweed symbiont.</title>
        <authorList>
            <person name="Bonthond G."/>
            <person name="Shalygin S."/>
            <person name="Bayer T."/>
            <person name="Weinberger F."/>
        </authorList>
    </citation>
    <scope>NUCLEOTIDE SEQUENCE</scope>
    <source>
        <strain evidence="1">KI4</strain>
    </source>
</reference>
<evidence type="ECO:0000313" key="1">
    <source>
        <dbReference type="EMBL" id="MCC0179810.1"/>
    </source>
</evidence>
<gene>
    <name evidence="1" type="ORF">I4641_23000</name>
</gene>
<dbReference type="RefSeq" id="WP_229642908.1">
    <property type="nucleotide sequence ID" value="NZ_JADWDC010000117.1"/>
</dbReference>
<name>A0A964C1J7_9CYAN</name>